<dbReference type="EMBL" id="LKAM01000003">
    <property type="protein sequence ID" value="KUM49205.1"/>
    <property type="molecule type" value="Genomic_DNA"/>
</dbReference>
<dbReference type="AlphaFoldDB" id="A0A117NI20"/>
<sequence length="87" mass="9913">MELDPRLELALPLYLQRGMQLRLGKLALDLYLHPLLLPHTRPSEDNISIDLILSPKGEEGEDVSMLYHIVIGFSSQISSYFLRNGHI</sequence>
<reference evidence="1" key="1">
    <citation type="journal article" date="2015" name="Genome Biol. Evol.">
        <title>Organellar Genomes of White Spruce (Picea glauca): Assembly and Annotation.</title>
        <authorList>
            <person name="Jackman S.D."/>
            <person name="Warren R.L."/>
            <person name="Gibb E.A."/>
            <person name="Vandervalk B.P."/>
            <person name="Mohamadi H."/>
            <person name="Chu J."/>
            <person name="Raymond A."/>
            <person name="Pleasance S."/>
            <person name="Coope R."/>
            <person name="Wildung M.R."/>
            <person name="Ritland C.E."/>
            <person name="Bousquet J."/>
            <person name="Jones S.J."/>
            <person name="Bohlmann J."/>
            <person name="Birol I."/>
        </authorList>
    </citation>
    <scope>NUCLEOTIDE SEQUENCE [LARGE SCALE GENOMIC DNA]</scope>
    <source>
        <tissue evidence="1">Flushing bud</tissue>
    </source>
</reference>
<comment type="caution">
    <text evidence="1">The sequence shown here is derived from an EMBL/GenBank/DDBJ whole genome shotgun (WGS) entry which is preliminary data.</text>
</comment>
<proteinExistence type="predicted"/>
<evidence type="ECO:0000313" key="1">
    <source>
        <dbReference type="EMBL" id="KUM49205.1"/>
    </source>
</evidence>
<organism evidence="1">
    <name type="scientific">Picea glauca</name>
    <name type="common">White spruce</name>
    <name type="synonym">Pinus glauca</name>
    <dbReference type="NCBI Taxonomy" id="3330"/>
    <lineage>
        <taxon>Eukaryota</taxon>
        <taxon>Viridiplantae</taxon>
        <taxon>Streptophyta</taxon>
        <taxon>Embryophyta</taxon>
        <taxon>Tracheophyta</taxon>
        <taxon>Spermatophyta</taxon>
        <taxon>Pinopsida</taxon>
        <taxon>Pinidae</taxon>
        <taxon>Conifers I</taxon>
        <taxon>Pinales</taxon>
        <taxon>Pinaceae</taxon>
        <taxon>Picea</taxon>
    </lineage>
</organism>
<name>A0A117NI20_PICGL</name>
<gene>
    <name evidence="1" type="ORF">ABT39_MTgene3754</name>
</gene>
<accession>A0A117NI20</accession>
<protein>
    <submittedName>
        <fullName evidence="1">Uncharacterized protein</fullName>
    </submittedName>
</protein>
<geneLocation type="mitochondrion" evidence="1"/>
<keyword evidence="1" id="KW-0496">Mitochondrion</keyword>